<keyword evidence="2" id="KW-1185">Reference proteome</keyword>
<sequence length="77" mass="9075">MPTLLNLAGYKFFFYANEHEPKHIHVMKGGDFAKIELGTMRVVNSTFKPQEIRRALEITSEHQSNFLRAWDEYFNRG</sequence>
<evidence type="ECO:0000313" key="2">
    <source>
        <dbReference type="Proteomes" id="UP000325755"/>
    </source>
</evidence>
<accession>A0A5Q0BLX2</accession>
<evidence type="ECO:0000313" key="1">
    <source>
        <dbReference type="EMBL" id="QFY43128.1"/>
    </source>
</evidence>
<reference evidence="1 2" key="1">
    <citation type="submission" date="2019-09" db="EMBL/GenBank/DDBJ databases">
        <title>Ecophysiology of the spiral-shaped methanotroph Methylospira mobilis as revealed by the complete genome sequence.</title>
        <authorList>
            <person name="Oshkin I.Y."/>
            <person name="Dedysh S.N."/>
            <person name="Miroshnikov K."/>
            <person name="Danilova O.V."/>
            <person name="Hakobyan A."/>
            <person name="Liesack W."/>
        </authorList>
    </citation>
    <scope>NUCLEOTIDE SEQUENCE [LARGE SCALE GENOMIC DNA]</scope>
    <source>
        <strain evidence="1 2">Shm1</strain>
    </source>
</reference>
<protein>
    <submittedName>
        <fullName evidence="1">DUF4160 domain-containing protein</fullName>
    </submittedName>
</protein>
<dbReference type="KEGG" id="mmob:F6R98_11270"/>
<dbReference type="InterPro" id="IPR025427">
    <property type="entry name" value="DUF4160"/>
</dbReference>
<dbReference type="OrthoDB" id="122670at2"/>
<dbReference type="EMBL" id="CP044205">
    <property type="protein sequence ID" value="QFY43128.1"/>
    <property type="molecule type" value="Genomic_DNA"/>
</dbReference>
<proteinExistence type="predicted"/>
<dbReference type="Pfam" id="PF13711">
    <property type="entry name" value="DUF4160"/>
    <property type="match status" value="1"/>
</dbReference>
<dbReference type="InParanoid" id="A0A5Q0BLX2"/>
<dbReference type="AlphaFoldDB" id="A0A5Q0BLX2"/>
<gene>
    <name evidence="1" type="ORF">F6R98_11270</name>
</gene>
<organism evidence="1 2">
    <name type="scientific">Candidatus Methylospira mobilis</name>
    <dbReference type="NCBI Taxonomy" id="1808979"/>
    <lineage>
        <taxon>Bacteria</taxon>
        <taxon>Pseudomonadati</taxon>
        <taxon>Pseudomonadota</taxon>
        <taxon>Gammaproteobacteria</taxon>
        <taxon>Methylococcales</taxon>
        <taxon>Methylococcaceae</taxon>
        <taxon>Candidatus Methylospira</taxon>
    </lineage>
</organism>
<dbReference type="Proteomes" id="UP000325755">
    <property type="component" value="Chromosome"/>
</dbReference>
<dbReference type="RefSeq" id="WP_153249113.1">
    <property type="nucleotide sequence ID" value="NZ_CP044205.1"/>
</dbReference>
<name>A0A5Q0BLX2_9GAMM</name>